<dbReference type="GO" id="GO:0003700">
    <property type="term" value="F:DNA-binding transcription factor activity"/>
    <property type="evidence" value="ECO:0007669"/>
    <property type="project" value="InterPro"/>
</dbReference>
<dbReference type="KEGG" id="fla:SY85_21135"/>
<dbReference type="SUPFAM" id="SSF53850">
    <property type="entry name" value="Periplasmic binding protein-like II"/>
    <property type="match status" value="1"/>
</dbReference>
<dbReference type="PANTHER" id="PTHR30126">
    <property type="entry name" value="HTH-TYPE TRANSCRIPTIONAL REGULATOR"/>
    <property type="match status" value="1"/>
</dbReference>
<dbReference type="Pfam" id="PF03466">
    <property type="entry name" value="LysR_substrate"/>
    <property type="match status" value="1"/>
</dbReference>
<dbReference type="Proteomes" id="UP000077177">
    <property type="component" value="Chromosome"/>
</dbReference>
<keyword evidence="3" id="KW-0238">DNA-binding</keyword>
<proteinExistence type="inferred from homology"/>
<reference evidence="7" key="1">
    <citation type="submission" date="2015-01" db="EMBL/GenBank/DDBJ databases">
        <title>Flavisolibacter sp./LCS9/ whole genome sequencing.</title>
        <authorList>
            <person name="Kim M.K."/>
            <person name="Srinivasan S."/>
            <person name="Lee J.-J."/>
        </authorList>
    </citation>
    <scope>NUCLEOTIDE SEQUENCE [LARGE SCALE GENOMIC DNA]</scope>
    <source>
        <strain evidence="7">LCS9</strain>
    </source>
</reference>
<dbReference type="Gene3D" id="1.10.10.10">
    <property type="entry name" value="Winged helix-like DNA-binding domain superfamily/Winged helix DNA-binding domain"/>
    <property type="match status" value="1"/>
</dbReference>
<dbReference type="PANTHER" id="PTHR30126:SF39">
    <property type="entry name" value="HTH-TYPE TRANSCRIPTIONAL REGULATOR CYSL"/>
    <property type="match status" value="1"/>
</dbReference>
<evidence type="ECO:0000256" key="1">
    <source>
        <dbReference type="ARBA" id="ARBA00009437"/>
    </source>
</evidence>
<dbReference type="AlphaFoldDB" id="A0A172U332"/>
<feature type="domain" description="HTH lysR-type" evidence="5">
    <location>
        <begin position="8"/>
        <end position="58"/>
    </location>
</feature>
<dbReference type="SUPFAM" id="SSF46785">
    <property type="entry name" value="Winged helix' DNA-binding domain"/>
    <property type="match status" value="1"/>
</dbReference>
<dbReference type="InterPro" id="IPR000847">
    <property type="entry name" value="LysR_HTH_N"/>
</dbReference>
<dbReference type="PRINTS" id="PR00039">
    <property type="entry name" value="HTHLYSR"/>
</dbReference>
<dbReference type="GO" id="GO:0000976">
    <property type="term" value="F:transcription cis-regulatory region binding"/>
    <property type="evidence" value="ECO:0007669"/>
    <property type="project" value="TreeGrafter"/>
</dbReference>
<dbReference type="PATRIC" id="fig|1492898.3.peg.4586"/>
<dbReference type="STRING" id="1492898.SY85_21135"/>
<keyword evidence="7" id="KW-1185">Reference proteome</keyword>
<gene>
    <name evidence="6" type="ORF">SY85_21135</name>
</gene>
<evidence type="ECO:0000313" key="6">
    <source>
        <dbReference type="EMBL" id="ANE53642.1"/>
    </source>
</evidence>
<dbReference type="InterPro" id="IPR036390">
    <property type="entry name" value="WH_DNA-bd_sf"/>
</dbReference>
<dbReference type="Pfam" id="PF00126">
    <property type="entry name" value="HTH_1"/>
    <property type="match status" value="1"/>
</dbReference>
<sequence length="302" mass="34045">MIAFNHLVFKTVAQQLSFTKASEVLFISQPAVSKHIRHLEEYYRVKLFDRSGNAITLTEAGKILYQHLLTAEAISKQVEFDLNAIQHKNHLRGELKLGASTTVALYILPPVLSAFRKQHPDVKVSLVNRNSENVLKALLNNEIDLAITEGKDNMHIASSLYFLTDEVVPVCSAKSNLAKKTQYTLEEILHQPIALRERGSGTLAAIKAALQTKDVKLSQLKVCMRLGGTEALKNFLLADDCLGFLPMKSVAKELMYGDLVRLFVDELTITRQFYFTQRRGEENSGLNASFIRFAQQYYNQKL</sequence>
<dbReference type="InterPro" id="IPR005119">
    <property type="entry name" value="LysR_subst-bd"/>
</dbReference>
<evidence type="ECO:0000256" key="4">
    <source>
        <dbReference type="ARBA" id="ARBA00023163"/>
    </source>
</evidence>
<dbReference type="OrthoDB" id="9785745at2"/>
<protein>
    <submittedName>
        <fullName evidence="6">LysR family transcriptional regulator</fullName>
    </submittedName>
</protein>
<evidence type="ECO:0000256" key="3">
    <source>
        <dbReference type="ARBA" id="ARBA00023125"/>
    </source>
</evidence>
<keyword evidence="2" id="KW-0805">Transcription regulation</keyword>
<keyword evidence="4" id="KW-0804">Transcription</keyword>
<evidence type="ECO:0000313" key="7">
    <source>
        <dbReference type="Proteomes" id="UP000077177"/>
    </source>
</evidence>
<dbReference type="InterPro" id="IPR036388">
    <property type="entry name" value="WH-like_DNA-bd_sf"/>
</dbReference>
<evidence type="ECO:0000259" key="5">
    <source>
        <dbReference type="PROSITE" id="PS50931"/>
    </source>
</evidence>
<dbReference type="EMBL" id="CP011390">
    <property type="protein sequence ID" value="ANE53642.1"/>
    <property type="molecule type" value="Genomic_DNA"/>
</dbReference>
<name>A0A172U332_9BACT</name>
<evidence type="ECO:0000256" key="2">
    <source>
        <dbReference type="ARBA" id="ARBA00023015"/>
    </source>
</evidence>
<accession>A0A172U332</accession>
<dbReference type="PROSITE" id="PS50931">
    <property type="entry name" value="HTH_LYSR"/>
    <property type="match status" value="1"/>
</dbReference>
<comment type="similarity">
    <text evidence="1">Belongs to the LysR transcriptional regulatory family.</text>
</comment>
<organism evidence="6 7">
    <name type="scientific">Flavisolibacter tropicus</name>
    <dbReference type="NCBI Taxonomy" id="1492898"/>
    <lineage>
        <taxon>Bacteria</taxon>
        <taxon>Pseudomonadati</taxon>
        <taxon>Bacteroidota</taxon>
        <taxon>Chitinophagia</taxon>
        <taxon>Chitinophagales</taxon>
        <taxon>Chitinophagaceae</taxon>
        <taxon>Flavisolibacter</taxon>
    </lineage>
</organism>
<dbReference type="Gene3D" id="3.40.190.290">
    <property type="match status" value="1"/>
</dbReference>
<reference evidence="6 7" key="2">
    <citation type="journal article" date="2016" name="Int. J. Syst. Evol. Microbiol.">
        <title>Flavisolibacter tropicus sp. nov., isolated from tropical soil.</title>
        <authorList>
            <person name="Lee J.J."/>
            <person name="Kang M.S."/>
            <person name="Kim G.S."/>
            <person name="Lee C.S."/>
            <person name="Lim S."/>
            <person name="Lee J."/>
            <person name="Roh S.H."/>
            <person name="Kang H."/>
            <person name="Ha J.M."/>
            <person name="Bae S."/>
            <person name="Jung H.Y."/>
            <person name="Kim M.K."/>
        </authorList>
    </citation>
    <scope>NUCLEOTIDE SEQUENCE [LARGE SCALE GENOMIC DNA]</scope>
    <source>
        <strain evidence="6 7">LCS9</strain>
    </source>
</reference>